<dbReference type="SUPFAM" id="SSF57184">
    <property type="entry name" value="Growth factor receptor domain"/>
    <property type="match status" value="2"/>
</dbReference>
<dbReference type="AlphaFoldDB" id="A0A667ZBY3"/>
<protein>
    <recommendedName>
        <fullName evidence="3">Growth factor receptor domain-containing protein</fullName>
    </recommendedName>
</protein>
<dbReference type="InterPro" id="IPR009030">
    <property type="entry name" value="Growth_fac_rcpt_cys_sf"/>
</dbReference>
<dbReference type="Gene3D" id="2.10.220.10">
    <property type="entry name" value="Hormone Receptor, Insulin-like Growth Factor Receptor 1, Chain A, domain 2"/>
    <property type="match status" value="3"/>
</dbReference>
<dbReference type="GeneTree" id="ENSGT00940000176240"/>
<organism evidence="1 2">
    <name type="scientific">Myripristis murdjan</name>
    <name type="common">pinecone soldierfish</name>
    <dbReference type="NCBI Taxonomy" id="586833"/>
    <lineage>
        <taxon>Eukaryota</taxon>
        <taxon>Metazoa</taxon>
        <taxon>Chordata</taxon>
        <taxon>Craniata</taxon>
        <taxon>Vertebrata</taxon>
        <taxon>Euteleostomi</taxon>
        <taxon>Actinopterygii</taxon>
        <taxon>Neopterygii</taxon>
        <taxon>Teleostei</taxon>
        <taxon>Neoteleostei</taxon>
        <taxon>Acanthomorphata</taxon>
        <taxon>Holocentriformes</taxon>
        <taxon>Holocentridae</taxon>
        <taxon>Myripristis</taxon>
    </lineage>
</organism>
<reference evidence="1" key="3">
    <citation type="submission" date="2025-09" db="UniProtKB">
        <authorList>
            <consortium name="Ensembl"/>
        </authorList>
    </citation>
    <scope>IDENTIFICATION</scope>
</reference>
<accession>A0A667ZBY3</accession>
<dbReference type="InterPro" id="IPR006212">
    <property type="entry name" value="Furin_repeat"/>
</dbReference>
<dbReference type="PANTHER" id="PTHR15332">
    <property type="entry name" value="PROPROTEIN CONVERTASE SUBTILISIN_KEXIN TYPE 5-LIKE"/>
    <property type="match status" value="1"/>
</dbReference>
<dbReference type="CDD" id="cd00064">
    <property type="entry name" value="FU"/>
    <property type="match status" value="1"/>
</dbReference>
<proteinExistence type="predicted"/>
<name>A0A667ZBY3_9TELE</name>
<evidence type="ECO:0000313" key="2">
    <source>
        <dbReference type="Proteomes" id="UP000472263"/>
    </source>
</evidence>
<dbReference type="Ensembl" id="ENSMMDT00005036848.1">
    <property type="protein sequence ID" value="ENSMMDP00005036063.1"/>
    <property type="gene ID" value="ENSMMDG00005016905.1"/>
</dbReference>
<dbReference type="SMART" id="SM00261">
    <property type="entry name" value="FU"/>
    <property type="match status" value="4"/>
</dbReference>
<keyword evidence="2" id="KW-1185">Reference proteome</keyword>
<evidence type="ECO:0008006" key="3">
    <source>
        <dbReference type="Google" id="ProtNLM"/>
    </source>
</evidence>
<evidence type="ECO:0000313" key="1">
    <source>
        <dbReference type="Ensembl" id="ENSMMDP00005036063.1"/>
    </source>
</evidence>
<dbReference type="InParanoid" id="A0A667ZBY3"/>
<dbReference type="PANTHER" id="PTHR15332:SF175">
    <property type="entry name" value="PROPROTEIN CONVERTASE SUBTILISIN_KEXIN TYPE 5-LIKE"/>
    <property type="match status" value="1"/>
</dbReference>
<reference evidence="1" key="1">
    <citation type="submission" date="2019-06" db="EMBL/GenBank/DDBJ databases">
        <authorList>
            <consortium name="Wellcome Sanger Institute Data Sharing"/>
        </authorList>
    </citation>
    <scope>NUCLEOTIDE SEQUENCE [LARGE SCALE GENOMIC DNA]</scope>
</reference>
<sequence>MIHCCVFLSFEDGCYKNCPVKTYSVEEDMSCVPCDEHCVSCDEQDALPPQVHTVLGKESSLFVTEGKCVTVCPDGFYGDEDSHDCVECHSHCMTCDGPEDDDCVSCCEEYHFLHDGLCVLNCPEMFFEDNEQRVCLRCHPDCELCDGSCTSCREGQRLDGHGRCGPLANKCSSHHYADQDGQCYPCHKYCHQCSGPGKTHCLSCTQKHLLLSEWRRQSLLEMSLCILPREHKHLRMCDCLYGCIIVCVCWYRRHLCG</sequence>
<reference evidence="1" key="2">
    <citation type="submission" date="2025-08" db="UniProtKB">
        <authorList>
            <consortium name="Ensembl"/>
        </authorList>
    </citation>
    <scope>IDENTIFICATION</scope>
</reference>
<dbReference type="Proteomes" id="UP000472263">
    <property type="component" value="Chromosome 12"/>
</dbReference>